<name>A0A2W4VZV2_9CYAN</name>
<dbReference type="EMBL" id="QBML01000023">
    <property type="protein sequence ID" value="PZO38464.1"/>
    <property type="molecule type" value="Genomic_DNA"/>
</dbReference>
<evidence type="ECO:0000313" key="2">
    <source>
        <dbReference type="Proteomes" id="UP000249467"/>
    </source>
</evidence>
<reference evidence="1 2" key="1">
    <citation type="submission" date="2018-04" db="EMBL/GenBank/DDBJ databases">
        <authorList>
            <person name="Go L.Y."/>
            <person name="Mitchell J.A."/>
        </authorList>
    </citation>
    <scope>NUCLEOTIDE SEQUENCE [LARGE SCALE GENOMIC DNA]</scope>
    <source>
        <strain evidence="1">ULC066bin1</strain>
    </source>
</reference>
<dbReference type="AlphaFoldDB" id="A0A2W4VZV2"/>
<reference evidence="1 2" key="2">
    <citation type="submission" date="2018-06" db="EMBL/GenBank/DDBJ databases">
        <title>Metagenomic assembly of (sub)arctic Cyanobacteria and their associated microbiome from non-axenic cultures.</title>
        <authorList>
            <person name="Baurain D."/>
        </authorList>
    </citation>
    <scope>NUCLEOTIDE SEQUENCE [LARGE SCALE GENOMIC DNA]</scope>
    <source>
        <strain evidence="1">ULC066bin1</strain>
    </source>
</reference>
<accession>A0A2W4VZV2</accession>
<evidence type="ECO:0000313" key="1">
    <source>
        <dbReference type="EMBL" id="PZO38464.1"/>
    </source>
</evidence>
<gene>
    <name evidence="1" type="ORF">DCF19_16195</name>
</gene>
<organism evidence="1 2">
    <name type="scientific">Pseudanabaena frigida</name>
    <dbReference type="NCBI Taxonomy" id="945775"/>
    <lineage>
        <taxon>Bacteria</taxon>
        <taxon>Bacillati</taxon>
        <taxon>Cyanobacteriota</taxon>
        <taxon>Cyanophyceae</taxon>
        <taxon>Pseudanabaenales</taxon>
        <taxon>Pseudanabaenaceae</taxon>
        <taxon>Pseudanabaena</taxon>
    </lineage>
</organism>
<proteinExistence type="predicted"/>
<protein>
    <submittedName>
        <fullName evidence="1">Uncharacterized protein</fullName>
    </submittedName>
</protein>
<sequence length="160" mass="17759">MTVQSEQVVIDFNNFNLVSTEHGYTLEPNHYAPLKTYVEDGGSLLQSANRVTAIEIFASEIEANCAVLEMCNQGLSSSQIVVIAKDYQEHENSIIWEYITADGGLIVFLTELGINVHDTFKFVEAVEIGKFLVVGIITDRLACQAQYILEDIGHNVIAVY</sequence>
<dbReference type="Proteomes" id="UP000249467">
    <property type="component" value="Unassembled WGS sequence"/>
</dbReference>
<comment type="caution">
    <text evidence="1">The sequence shown here is derived from an EMBL/GenBank/DDBJ whole genome shotgun (WGS) entry which is preliminary data.</text>
</comment>